<accession>A0ABY7UII3</accession>
<sequence>MYPAAALKRWGLLHRGYKGSAGRGAGAGREARAAIMDGLQRRFALDWNGFEAAVLGNADCLDAVVAALVAREVAAGRCVPPPAGSAELVAEEGGIWIPKGDTGSEPSL</sequence>
<dbReference type="Proteomes" id="UP001218071">
    <property type="component" value="Chromosome"/>
</dbReference>
<dbReference type="InterPro" id="IPR007362">
    <property type="entry name" value="DUF429"/>
</dbReference>
<reference evidence="1 2" key="1">
    <citation type="submission" date="2020-10" db="EMBL/GenBank/DDBJ databases">
        <title>Complete genome sequence of Corynebacterium jeddahense DSM 45997, type strain of Corynebacterium jeddahense.</title>
        <authorList>
            <person name="Busche T."/>
            <person name="Kalinowski J."/>
            <person name="Ruckert C."/>
        </authorList>
    </citation>
    <scope>NUCLEOTIDE SEQUENCE [LARGE SCALE GENOMIC DNA]</scope>
    <source>
        <strain evidence="1 2">DSM 45997</strain>
    </source>
</reference>
<dbReference type="RefSeq" id="WP_273657644.1">
    <property type="nucleotide sequence ID" value="NZ_CP063194.1"/>
</dbReference>
<proteinExistence type="predicted"/>
<gene>
    <name evidence="1" type="ORF">CJEDD_04720</name>
</gene>
<evidence type="ECO:0000313" key="1">
    <source>
        <dbReference type="EMBL" id="WCZ38557.1"/>
    </source>
</evidence>
<dbReference type="Pfam" id="PF04250">
    <property type="entry name" value="DUF429"/>
    <property type="match status" value="1"/>
</dbReference>
<dbReference type="EMBL" id="CP063194">
    <property type="protein sequence ID" value="WCZ38557.1"/>
    <property type="molecule type" value="Genomic_DNA"/>
</dbReference>
<protein>
    <recommendedName>
        <fullName evidence="3">DUF429 domain-containing protein</fullName>
    </recommendedName>
</protein>
<keyword evidence="2" id="KW-1185">Reference proteome</keyword>
<organism evidence="1 2">
    <name type="scientific">Corynebacterium jeddahense</name>
    <dbReference type="NCBI Taxonomy" id="1414719"/>
    <lineage>
        <taxon>Bacteria</taxon>
        <taxon>Bacillati</taxon>
        <taxon>Actinomycetota</taxon>
        <taxon>Actinomycetes</taxon>
        <taxon>Mycobacteriales</taxon>
        <taxon>Corynebacteriaceae</taxon>
        <taxon>Corynebacterium</taxon>
    </lineage>
</organism>
<name>A0ABY7UII3_9CORY</name>
<evidence type="ECO:0008006" key="3">
    <source>
        <dbReference type="Google" id="ProtNLM"/>
    </source>
</evidence>
<evidence type="ECO:0000313" key="2">
    <source>
        <dbReference type="Proteomes" id="UP001218071"/>
    </source>
</evidence>